<dbReference type="PANTHER" id="PTHR11003:SF342">
    <property type="entry name" value="OUTWARD-RECTIFIER POTASSIUM CHANNEL TOK1"/>
    <property type="match status" value="1"/>
</dbReference>
<dbReference type="EMBL" id="JH711592">
    <property type="protein sequence ID" value="EIW74327.1"/>
    <property type="molecule type" value="Genomic_DNA"/>
</dbReference>
<comment type="subcellular location">
    <subcellularLocation>
        <location evidence="1">Membrane</location>
        <topology evidence="1">Multi-pass membrane protein</topology>
    </subcellularLocation>
</comment>
<protein>
    <recommendedName>
        <fullName evidence="11">Potassium channel domain-containing protein</fullName>
    </recommendedName>
</protein>
<feature type="transmembrane region" description="Helical" evidence="10">
    <location>
        <begin position="167"/>
        <end position="189"/>
    </location>
</feature>
<feature type="domain" description="Potassium channel" evidence="11">
    <location>
        <begin position="283"/>
        <end position="356"/>
    </location>
</feature>
<dbReference type="KEGG" id="cput:CONPUDRAFT_160035"/>
<keyword evidence="6 10" id="KW-0472">Membrane</keyword>
<evidence type="ECO:0000256" key="5">
    <source>
        <dbReference type="ARBA" id="ARBA00023065"/>
    </source>
</evidence>
<feature type="transmembrane region" description="Helical" evidence="10">
    <location>
        <begin position="235"/>
        <end position="256"/>
    </location>
</feature>
<dbReference type="GO" id="GO:0015271">
    <property type="term" value="F:outward rectifier potassium channel activity"/>
    <property type="evidence" value="ECO:0007669"/>
    <property type="project" value="TreeGrafter"/>
</dbReference>
<reference evidence="13" key="1">
    <citation type="journal article" date="2012" name="Science">
        <title>The Paleozoic origin of enzymatic lignin decomposition reconstructed from 31 fungal genomes.</title>
        <authorList>
            <person name="Floudas D."/>
            <person name="Binder M."/>
            <person name="Riley R."/>
            <person name="Barry K."/>
            <person name="Blanchette R.A."/>
            <person name="Henrissat B."/>
            <person name="Martinez A.T."/>
            <person name="Otillar R."/>
            <person name="Spatafora J.W."/>
            <person name="Yadav J.S."/>
            <person name="Aerts A."/>
            <person name="Benoit I."/>
            <person name="Boyd A."/>
            <person name="Carlson A."/>
            <person name="Copeland A."/>
            <person name="Coutinho P.M."/>
            <person name="de Vries R.P."/>
            <person name="Ferreira P."/>
            <person name="Findley K."/>
            <person name="Foster B."/>
            <person name="Gaskell J."/>
            <person name="Glotzer D."/>
            <person name="Gorecki P."/>
            <person name="Heitman J."/>
            <person name="Hesse C."/>
            <person name="Hori C."/>
            <person name="Igarashi K."/>
            <person name="Jurgens J.A."/>
            <person name="Kallen N."/>
            <person name="Kersten P."/>
            <person name="Kohler A."/>
            <person name="Kuees U."/>
            <person name="Kumar T.K.A."/>
            <person name="Kuo A."/>
            <person name="LaButti K."/>
            <person name="Larrondo L.F."/>
            <person name="Lindquist E."/>
            <person name="Ling A."/>
            <person name="Lombard V."/>
            <person name="Lucas S."/>
            <person name="Lundell T."/>
            <person name="Martin R."/>
            <person name="McLaughlin D.J."/>
            <person name="Morgenstern I."/>
            <person name="Morin E."/>
            <person name="Murat C."/>
            <person name="Nagy L.G."/>
            <person name="Nolan M."/>
            <person name="Ohm R.A."/>
            <person name="Patyshakuliyeva A."/>
            <person name="Rokas A."/>
            <person name="Ruiz-Duenas F.J."/>
            <person name="Sabat G."/>
            <person name="Salamov A."/>
            <person name="Samejima M."/>
            <person name="Schmutz J."/>
            <person name="Slot J.C."/>
            <person name="St John F."/>
            <person name="Stenlid J."/>
            <person name="Sun H."/>
            <person name="Sun S."/>
            <person name="Syed K."/>
            <person name="Tsang A."/>
            <person name="Wiebenga A."/>
            <person name="Young D."/>
            <person name="Pisabarro A."/>
            <person name="Eastwood D.C."/>
            <person name="Martin F."/>
            <person name="Cullen D."/>
            <person name="Grigoriev I.V."/>
            <person name="Hibbett D.S."/>
        </authorList>
    </citation>
    <scope>NUCLEOTIDE SEQUENCE [LARGE SCALE GENOMIC DNA]</scope>
    <source>
        <strain evidence="13">RWD-64-598 SS2</strain>
    </source>
</reference>
<name>R7SF11_CONPW</name>
<feature type="compositionally biased region" description="Low complexity" evidence="9">
    <location>
        <begin position="1008"/>
        <end position="1022"/>
    </location>
</feature>
<evidence type="ECO:0000256" key="10">
    <source>
        <dbReference type="SAM" id="Phobius"/>
    </source>
</evidence>
<dbReference type="Gene3D" id="1.10.287.70">
    <property type="match status" value="2"/>
</dbReference>
<dbReference type="PRINTS" id="PR01333">
    <property type="entry name" value="2POREKCHANEL"/>
</dbReference>
<evidence type="ECO:0000256" key="4">
    <source>
        <dbReference type="ARBA" id="ARBA00022989"/>
    </source>
</evidence>
<feature type="region of interest" description="Disordered" evidence="9">
    <location>
        <begin position="779"/>
        <end position="835"/>
    </location>
</feature>
<feature type="domain" description="Potassium channel" evidence="11">
    <location>
        <begin position="647"/>
        <end position="718"/>
    </location>
</feature>
<proteinExistence type="inferred from homology"/>
<feature type="transmembrane region" description="Helical" evidence="10">
    <location>
        <begin position="335"/>
        <end position="352"/>
    </location>
</feature>
<keyword evidence="4 10" id="KW-1133">Transmembrane helix</keyword>
<evidence type="ECO:0000256" key="2">
    <source>
        <dbReference type="ARBA" id="ARBA00022448"/>
    </source>
</evidence>
<evidence type="ECO:0000256" key="6">
    <source>
        <dbReference type="ARBA" id="ARBA00023136"/>
    </source>
</evidence>
<dbReference type="eggNOG" id="KOG1418">
    <property type="taxonomic scope" value="Eukaryota"/>
</dbReference>
<dbReference type="GO" id="GO:0005886">
    <property type="term" value="C:plasma membrane"/>
    <property type="evidence" value="ECO:0007669"/>
    <property type="project" value="TreeGrafter"/>
</dbReference>
<evidence type="ECO:0000256" key="3">
    <source>
        <dbReference type="ARBA" id="ARBA00022692"/>
    </source>
</evidence>
<dbReference type="Proteomes" id="UP000053558">
    <property type="component" value="Unassembled WGS sequence"/>
</dbReference>
<dbReference type="OMA" id="NHANGRR"/>
<feature type="transmembrane region" description="Helical" evidence="10">
    <location>
        <begin position="129"/>
        <end position="147"/>
    </location>
</feature>
<evidence type="ECO:0000313" key="13">
    <source>
        <dbReference type="Proteomes" id="UP000053558"/>
    </source>
</evidence>
<feature type="compositionally biased region" description="Basic and acidic residues" evidence="9">
    <location>
        <begin position="993"/>
        <end position="1003"/>
    </location>
</feature>
<dbReference type="AlphaFoldDB" id="R7SF11"/>
<gene>
    <name evidence="12" type="ORF">CONPUDRAFT_160035</name>
</gene>
<dbReference type="GeneID" id="19204223"/>
<feature type="compositionally biased region" description="Low complexity" evidence="9">
    <location>
        <begin position="787"/>
        <end position="826"/>
    </location>
</feature>
<feature type="region of interest" description="Disordered" evidence="9">
    <location>
        <begin position="34"/>
        <end position="90"/>
    </location>
</feature>
<dbReference type="InterPro" id="IPR003280">
    <property type="entry name" value="2pore_dom_K_chnl"/>
</dbReference>
<evidence type="ECO:0000256" key="8">
    <source>
        <dbReference type="RuleBase" id="RU003857"/>
    </source>
</evidence>
<evidence type="ECO:0000256" key="1">
    <source>
        <dbReference type="ARBA" id="ARBA00004141"/>
    </source>
</evidence>
<dbReference type="PANTHER" id="PTHR11003">
    <property type="entry name" value="POTASSIUM CHANNEL, SUBFAMILY K"/>
    <property type="match status" value="1"/>
</dbReference>
<comment type="similarity">
    <text evidence="8">Belongs to the two pore domain potassium channel (TC 1.A.1.8) family.</text>
</comment>
<accession>R7SF11</accession>
<evidence type="ECO:0000259" key="11">
    <source>
        <dbReference type="Pfam" id="PF07885"/>
    </source>
</evidence>
<dbReference type="InterPro" id="IPR013099">
    <property type="entry name" value="K_chnl_dom"/>
</dbReference>
<dbReference type="RefSeq" id="XP_007775351.1">
    <property type="nucleotide sequence ID" value="XM_007777161.1"/>
</dbReference>
<feature type="transmembrane region" description="Helical" evidence="10">
    <location>
        <begin position="201"/>
        <end position="223"/>
    </location>
</feature>
<evidence type="ECO:0000256" key="7">
    <source>
        <dbReference type="ARBA" id="ARBA00023303"/>
    </source>
</evidence>
<feature type="compositionally biased region" description="Polar residues" evidence="9">
    <location>
        <begin position="63"/>
        <end position="72"/>
    </location>
</feature>
<organism evidence="12 13">
    <name type="scientific">Coniophora puteana (strain RWD-64-598)</name>
    <name type="common">Brown rot fungus</name>
    <dbReference type="NCBI Taxonomy" id="741705"/>
    <lineage>
        <taxon>Eukaryota</taxon>
        <taxon>Fungi</taxon>
        <taxon>Dikarya</taxon>
        <taxon>Basidiomycota</taxon>
        <taxon>Agaricomycotina</taxon>
        <taxon>Agaricomycetes</taxon>
        <taxon>Agaricomycetidae</taxon>
        <taxon>Boletales</taxon>
        <taxon>Coniophorineae</taxon>
        <taxon>Coniophoraceae</taxon>
        <taxon>Coniophora</taxon>
    </lineage>
</organism>
<feature type="region of interest" description="Disordered" evidence="9">
    <location>
        <begin position="993"/>
        <end position="1049"/>
    </location>
</feature>
<dbReference type="GO" id="GO:0022841">
    <property type="term" value="F:potassium ion leak channel activity"/>
    <property type="evidence" value="ECO:0007669"/>
    <property type="project" value="TreeGrafter"/>
</dbReference>
<keyword evidence="5 8" id="KW-0406">Ion transport</keyword>
<keyword evidence="7 8" id="KW-0407">Ion channel</keyword>
<feature type="transmembrane region" description="Helical" evidence="10">
    <location>
        <begin position="641"/>
        <end position="659"/>
    </location>
</feature>
<feature type="compositionally biased region" description="Basic and acidic residues" evidence="9">
    <location>
        <begin position="43"/>
        <end position="53"/>
    </location>
</feature>
<keyword evidence="2 8" id="KW-0813">Transport</keyword>
<feature type="transmembrane region" description="Helical" evidence="10">
    <location>
        <begin position="695"/>
        <end position="719"/>
    </location>
</feature>
<dbReference type="OrthoDB" id="297496at2759"/>
<dbReference type="Pfam" id="PF07885">
    <property type="entry name" value="Ion_trans_2"/>
    <property type="match status" value="2"/>
</dbReference>
<feature type="region of interest" description="Disordered" evidence="9">
    <location>
        <begin position="586"/>
        <end position="615"/>
    </location>
</feature>
<sequence>MPSLPAIIPGLWLSFNLGTNRSDLERGIRRRDYLYDDDDGDDHADPPPIREKTSPTAGPTADRTLTASPTQDETAKTQKSRRAKRSQTAGSRIDAYTPSWVARLKDFLFPSLTAQDVETYAPYYRLSPIISGVLIPFSILLEIPGVTERWYITTDDGHIVDTKPNPAILDVGLALSMACAVAANVTLVFRFLEKRVRTATIFCVIFLSTHDIINIIAVTVFGVEHRFDDGYTYGQSFWMTVCSTAVSTLTNISLIADLIRIKDFDKHGSGLTRKQRSLVILNIVLFSYLALGSLIIVFLMELSFVNALFFAVVSIETVGFGDITPQTTGARIFTCLYSAFGIINVAVVVGLFRETVLEGLEVGYQRRLNGLRARRRQGQVRKRAQARWREAVAWRLRNQGSRVWVRDEHEGRPRRAPVMRVRDQLVAWWYALPNVRDADGANHANGRRLNLEALEQSKLEGAAMEAGMPLDMLLPPEFYERQREKEREQERVRELEGETQSVAGMLDGGGDNALHATETPNGHDHAQNPTWNMLNPAYQQNARQAPVSLTGRRIGTMAGMLTRLGLAVFEMGGPVHDGAAGDELREVEGDDEEGGDASAPDPSEDLFGGATSDSASTDDLGAEYHRVVIETETKAFYTRSTVAWTVFILFWTVGSAIFMATEGWSYGISFYFCFIAFTTIGYGDYAPTTTTGRSIFIVWAMLGIGTMTILISIVSDAYSSQYKHMLKSRAFDKAVSRYRKRTKEDFDERVQELTAARVAPSIRFHPHTSDPTLLRARASAQAIGQDSSSTTVDSASEVSSATATATASPSPSGSGSGSASVSIPGSLNEAEEQTYADSMERLRHTQGPIAPFSASLAPAHERALEHAQRALEALPHAVLAEARAFQKYVRYVGDGGEGSEDVAPGAVERDEGVEERLRVMLDEVMGDAQGQRSKGGFGGARTKADILRDPEARKTLFTLSVERSLKELMNIAEHAVAALSERDRLTGMIEHERQLTQEGEHSPRRTASRSGSGPAAGSGVATDGLRTDENLDSKTTNNYTSNADPSPSS</sequence>
<keyword evidence="3 8" id="KW-0812">Transmembrane</keyword>
<keyword evidence="13" id="KW-1185">Reference proteome</keyword>
<dbReference type="SUPFAM" id="SSF81324">
    <property type="entry name" value="Voltage-gated potassium channels"/>
    <property type="match status" value="2"/>
</dbReference>
<evidence type="ECO:0000313" key="12">
    <source>
        <dbReference type="EMBL" id="EIW74327.1"/>
    </source>
</evidence>
<evidence type="ECO:0000256" key="9">
    <source>
        <dbReference type="SAM" id="MobiDB-lite"/>
    </source>
</evidence>
<feature type="transmembrane region" description="Helical" evidence="10">
    <location>
        <begin position="277"/>
        <end position="298"/>
    </location>
</feature>
<feature type="compositionally biased region" description="Polar residues" evidence="9">
    <location>
        <begin position="1033"/>
        <end position="1049"/>
    </location>
</feature>
<feature type="transmembrane region" description="Helical" evidence="10">
    <location>
        <begin position="666"/>
        <end position="683"/>
    </location>
</feature>
<dbReference type="GO" id="GO:0030322">
    <property type="term" value="P:stabilization of membrane potential"/>
    <property type="evidence" value="ECO:0007669"/>
    <property type="project" value="TreeGrafter"/>
</dbReference>